<organism evidence="3 4">
    <name type="scientific">Drosophila pseudoobscura pseudoobscura</name>
    <name type="common">Fruit fly</name>
    <dbReference type="NCBI Taxonomy" id="46245"/>
    <lineage>
        <taxon>Eukaryota</taxon>
        <taxon>Metazoa</taxon>
        <taxon>Ecdysozoa</taxon>
        <taxon>Arthropoda</taxon>
        <taxon>Hexapoda</taxon>
        <taxon>Insecta</taxon>
        <taxon>Pterygota</taxon>
        <taxon>Neoptera</taxon>
        <taxon>Endopterygota</taxon>
        <taxon>Diptera</taxon>
        <taxon>Brachycera</taxon>
        <taxon>Muscomorpha</taxon>
        <taxon>Ephydroidea</taxon>
        <taxon>Drosophilidae</taxon>
        <taxon>Drosophila</taxon>
        <taxon>Sophophora</taxon>
    </lineage>
</organism>
<proteinExistence type="predicted"/>
<dbReference type="AlphaFoldDB" id="A0A6I8UPA9"/>
<feature type="compositionally biased region" description="Basic and acidic residues" evidence="1">
    <location>
        <begin position="23"/>
        <end position="42"/>
    </location>
</feature>
<dbReference type="Pfam" id="PF19026">
    <property type="entry name" value="UBA_HYPK"/>
    <property type="match status" value="1"/>
</dbReference>
<dbReference type="Bgee" id="FBgn0082106">
    <property type="expression patterns" value="Expressed in female reproductive system and 3 other cell types or tissues"/>
</dbReference>
<dbReference type="InterPro" id="IPR038922">
    <property type="entry name" value="HYPK_UBA"/>
</dbReference>
<dbReference type="Proteomes" id="UP000001819">
    <property type="component" value="Chromosome 2"/>
</dbReference>
<dbReference type="InterPro" id="IPR052617">
    <property type="entry name" value="Huntingtin-int_K"/>
</dbReference>
<sequence length="127" mass="14140">MTEAEQEVEVNGTEAEDEGQDEQDTKQKKQTRHDGGAADLERVTDYAEEKEISAANISSAVAQFGNQRNKENELRVAKEKELQMVQVKKEDIELIMNELLVSKAHAEKVLREQSGDVVAALEAIISN</sequence>
<feature type="compositionally biased region" description="Acidic residues" evidence="1">
    <location>
        <begin position="1"/>
        <end position="22"/>
    </location>
</feature>
<dbReference type="CDD" id="cd14361">
    <property type="entry name" value="UBA_HYPK"/>
    <property type="match status" value="1"/>
</dbReference>
<evidence type="ECO:0000313" key="4">
    <source>
        <dbReference type="RefSeq" id="XP_001358696.1"/>
    </source>
</evidence>
<dbReference type="GO" id="GO:0050821">
    <property type="term" value="P:protein stabilization"/>
    <property type="evidence" value="ECO:0007669"/>
    <property type="project" value="TreeGrafter"/>
</dbReference>
<dbReference type="InterPro" id="IPR044034">
    <property type="entry name" value="NAC-like_UBA"/>
</dbReference>
<dbReference type="FunCoup" id="A0A6I8UPA9">
    <property type="interactions" value="560"/>
</dbReference>
<accession>A0A6I8UPA9</accession>
<protein>
    <submittedName>
        <fullName evidence="4">Huntingtin-interacting protein K</fullName>
    </submittedName>
</protein>
<gene>
    <name evidence="4" type="primary">LOC4801642</name>
</gene>
<dbReference type="GO" id="GO:0043066">
    <property type="term" value="P:negative regulation of apoptotic process"/>
    <property type="evidence" value="ECO:0007669"/>
    <property type="project" value="TreeGrafter"/>
</dbReference>
<dbReference type="KEGG" id="dpo:4801642"/>
<evidence type="ECO:0000313" key="3">
    <source>
        <dbReference type="Proteomes" id="UP000001819"/>
    </source>
</evidence>
<dbReference type="GeneID" id="4801642"/>
<evidence type="ECO:0000259" key="2">
    <source>
        <dbReference type="Pfam" id="PF19026"/>
    </source>
</evidence>
<keyword evidence="3" id="KW-1185">Reference proteome</keyword>
<dbReference type="Gene3D" id="1.10.8.10">
    <property type="entry name" value="DNA helicase RuvA subunit, C-terminal domain"/>
    <property type="match status" value="1"/>
</dbReference>
<reference evidence="3" key="1">
    <citation type="submission" date="2024-06" db="UniProtKB">
        <authorList>
            <consortium name="RefSeq"/>
        </authorList>
    </citation>
    <scope>NUCLEOTIDE SEQUENCE [LARGE SCALE GENOMIC DNA]</scope>
    <source>
        <strain evidence="3">MV2-25</strain>
    </source>
</reference>
<dbReference type="InParanoid" id="A0A6I8UPA9"/>
<dbReference type="RefSeq" id="XP_001358696.1">
    <property type="nucleotide sequence ID" value="XM_001358659.4"/>
</dbReference>
<dbReference type="OMA" id="IIGDRRN"/>
<feature type="domain" description="Nascent polypeptide-associated complex subunit alpha-like UBA" evidence="2">
    <location>
        <begin position="85"/>
        <end position="125"/>
    </location>
</feature>
<dbReference type="PANTHER" id="PTHR31184">
    <property type="entry name" value="HUNTINGTIN-INTERACTING PROTEIN K FAMILY MEMBER"/>
    <property type="match status" value="1"/>
</dbReference>
<dbReference type="PANTHER" id="PTHR31184:SF2">
    <property type="entry name" value="HUNTINGTIN-INTERACTING PROTEIN K"/>
    <property type="match status" value="1"/>
</dbReference>
<reference evidence="4" key="2">
    <citation type="submission" date="2025-08" db="UniProtKB">
        <authorList>
            <consortium name="RefSeq"/>
        </authorList>
    </citation>
    <scope>IDENTIFICATION</scope>
    <source>
        <strain evidence="4">MV-25-SWS-2005</strain>
        <tissue evidence="4">Whole body</tissue>
    </source>
</reference>
<feature type="region of interest" description="Disordered" evidence="1">
    <location>
        <begin position="1"/>
        <end position="42"/>
    </location>
</feature>
<evidence type="ECO:0000256" key="1">
    <source>
        <dbReference type="SAM" id="MobiDB-lite"/>
    </source>
</evidence>
<name>A0A6I8UPA9_DROPS</name>